<keyword evidence="1" id="KW-0812">Transmembrane</keyword>
<comment type="caution">
    <text evidence="2">The sequence shown here is derived from an EMBL/GenBank/DDBJ whole genome shotgun (WGS) entry which is preliminary data.</text>
</comment>
<evidence type="ECO:0000256" key="1">
    <source>
        <dbReference type="SAM" id="Phobius"/>
    </source>
</evidence>
<protein>
    <submittedName>
        <fullName evidence="2">Multicomponent Na+:H+ antiporter subunit F</fullName>
    </submittedName>
</protein>
<reference evidence="2 3" key="1">
    <citation type="submission" date="2023-07" db="EMBL/GenBank/DDBJ databases">
        <title>Sequencing the genomes of 1000 actinobacteria strains.</title>
        <authorList>
            <person name="Klenk H.-P."/>
        </authorList>
    </citation>
    <scope>NUCLEOTIDE SEQUENCE [LARGE SCALE GENOMIC DNA]</scope>
    <source>
        <strain evidence="2 3">DSM 44508</strain>
    </source>
</reference>
<keyword evidence="1" id="KW-0472">Membrane</keyword>
<dbReference type="Proteomes" id="UP001183619">
    <property type="component" value="Unassembled WGS sequence"/>
</dbReference>
<sequence>MMFFYFAVVGAALLALSLVGSVIVVARARNEFTRVVVADLIFYSMIGLYLVWSMFNDTQIAYEIVLLAAIAGGVLPTMSMARIVSRGRR</sequence>
<name>A0ABU2B799_9CORY</name>
<feature type="transmembrane region" description="Helical" evidence="1">
    <location>
        <begin position="32"/>
        <end position="52"/>
    </location>
</feature>
<evidence type="ECO:0000313" key="2">
    <source>
        <dbReference type="EMBL" id="MDR7354482.1"/>
    </source>
</evidence>
<proteinExistence type="predicted"/>
<feature type="transmembrane region" description="Helical" evidence="1">
    <location>
        <begin position="6"/>
        <end position="25"/>
    </location>
</feature>
<accession>A0ABU2B799</accession>
<gene>
    <name evidence="2" type="ORF">J2S37_001020</name>
</gene>
<dbReference type="EMBL" id="JAVDYF010000001">
    <property type="protein sequence ID" value="MDR7354482.1"/>
    <property type="molecule type" value="Genomic_DNA"/>
</dbReference>
<organism evidence="2 3">
    <name type="scientific">Corynebacterium felinum</name>
    <dbReference type="NCBI Taxonomy" id="131318"/>
    <lineage>
        <taxon>Bacteria</taxon>
        <taxon>Bacillati</taxon>
        <taxon>Actinomycetota</taxon>
        <taxon>Actinomycetes</taxon>
        <taxon>Mycobacteriales</taxon>
        <taxon>Corynebacteriaceae</taxon>
        <taxon>Corynebacterium</taxon>
    </lineage>
</organism>
<keyword evidence="3" id="KW-1185">Reference proteome</keyword>
<feature type="transmembrane region" description="Helical" evidence="1">
    <location>
        <begin position="64"/>
        <end position="84"/>
    </location>
</feature>
<evidence type="ECO:0000313" key="3">
    <source>
        <dbReference type="Proteomes" id="UP001183619"/>
    </source>
</evidence>
<keyword evidence="1" id="KW-1133">Transmembrane helix</keyword>